<organism evidence="1 2">
    <name type="scientific">Bauhinia variegata</name>
    <name type="common">Purple orchid tree</name>
    <name type="synonym">Phanera variegata</name>
    <dbReference type="NCBI Taxonomy" id="167791"/>
    <lineage>
        <taxon>Eukaryota</taxon>
        <taxon>Viridiplantae</taxon>
        <taxon>Streptophyta</taxon>
        <taxon>Embryophyta</taxon>
        <taxon>Tracheophyta</taxon>
        <taxon>Spermatophyta</taxon>
        <taxon>Magnoliopsida</taxon>
        <taxon>eudicotyledons</taxon>
        <taxon>Gunneridae</taxon>
        <taxon>Pentapetalae</taxon>
        <taxon>rosids</taxon>
        <taxon>fabids</taxon>
        <taxon>Fabales</taxon>
        <taxon>Fabaceae</taxon>
        <taxon>Cercidoideae</taxon>
        <taxon>Cercideae</taxon>
        <taxon>Bauhiniinae</taxon>
        <taxon>Bauhinia</taxon>
    </lineage>
</organism>
<name>A0ACB9NCT6_BAUVA</name>
<proteinExistence type="predicted"/>
<gene>
    <name evidence="1" type="ORF">L6164_018393</name>
</gene>
<comment type="caution">
    <text evidence="1">The sequence shown here is derived from an EMBL/GenBank/DDBJ whole genome shotgun (WGS) entry which is preliminary data.</text>
</comment>
<evidence type="ECO:0000313" key="1">
    <source>
        <dbReference type="EMBL" id="KAI4333609.1"/>
    </source>
</evidence>
<sequence length="130" mass="15503">MLLTPVGVDLATGILVLQRNCPELENCLRSHLSSEREEPVMISKMIDASYYGHRDDEDGVLERLNVRTEKKMTNEAVEEWNKYETIKKEARKRGEVVTVTASGRELRRKKWWRKRQKEREMREKLEEKER</sequence>
<protein>
    <submittedName>
        <fullName evidence="1">Uncharacterized protein</fullName>
    </submittedName>
</protein>
<evidence type="ECO:0000313" key="2">
    <source>
        <dbReference type="Proteomes" id="UP000828941"/>
    </source>
</evidence>
<accession>A0ACB9NCT6</accession>
<dbReference type="Proteomes" id="UP000828941">
    <property type="component" value="Chromosome 7"/>
</dbReference>
<reference evidence="1 2" key="1">
    <citation type="journal article" date="2022" name="DNA Res.">
        <title>Chromosomal-level genome assembly of the orchid tree Bauhinia variegata (Leguminosae; Cercidoideae) supports the allotetraploid origin hypothesis of Bauhinia.</title>
        <authorList>
            <person name="Zhong Y."/>
            <person name="Chen Y."/>
            <person name="Zheng D."/>
            <person name="Pang J."/>
            <person name="Liu Y."/>
            <person name="Luo S."/>
            <person name="Meng S."/>
            <person name="Qian L."/>
            <person name="Wei D."/>
            <person name="Dai S."/>
            <person name="Zhou R."/>
        </authorList>
    </citation>
    <scope>NUCLEOTIDE SEQUENCE [LARGE SCALE GENOMIC DNA]</scope>
    <source>
        <strain evidence="1">BV-YZ2020</strain>
    </source>
</reference>
<dbReference type="EMBL" id="CM039432">
    <property type="protein sequence ID" value="KAI4333609.1"/>
    <property type="molecule type" value="Genomic_DNA"/>
</dbReference>
<keyword evidence="2" id="KW-1185">Reference proteome</keyword>